<accession>A0A1I8AI89</accession>
<dbReference type="WBParaSite" id="L893_g5730.t1">
    <property type="protein sequence ID" value="L893_g5730.t1"/>
    <property type="gene ID" value="L893_g5730"/>
</dbReference>
<feature type="transmembrane region" description="Helical" evidence="1">
    <location>
        <begin position="148"/>
        <end position="173"/>
    </location>
</feature>
<protein>
    <submittedName>
        <fullName evidence="3">Fibronectin type-III domain-containing protein</fullName>
    </submittedName>
</protein>
<keyword evidence="2" id="KW-1185">Reference proteome</keyword>
<evidence type="ECO:0000313" key="2">
    <source>
        <dbReference type="Proteomes" id="UP000095287"/>
    </source>
</evidence>
<sequence length="259" mass="29974">MCALAPHVTMPPSRSRPFALITSVGVVRIYWWPPFRTEEYVFEEWPIEMTLIRIFLLLYAWFLFHTSDGVELARTTQSSILVQTLQPPKKNSTRAQINIQVFQVQLKDWTNRPPLTAVFTTPRPKTSVVFRTNANRQRDSLFPSELTIVLIVALISVGLVLLVAVVYGTVYVLTRRNRPKFDHSQAIVYQRPLVTYPEDCLSESLSVERNRRYPALHITLPNRDFSDRPTQNHRLQREVQLLRGGLNVDSDWAIRKVSC</sequence>
<keyword evidence="1" id="KW-1133">Transmembrane helix</keyword>
<name>A0A1I8AI89_9BILA</name>
<keyword evidence="1" id="KW-0812">Transmembrane</keyword>
<evidence type="ECO:0000256" key="1">
    <source>
        <dbReference type="SAM" id="Phobius"/>
    </source>
</evidence>
<evidence type="ECO:0000313" key="3">
    <source>
        <dbReference type="WBParaSite" id="L893_g5730.t1"/>
    </source>
</evidence>
<reference evidence="3" key="1">
    <citation type="submission" date="2016-11" db="UniProtKB">
        <authorList>
            <consortium name="WormBaseParasite"/>
        </authorList>
    </citation>
    <scope>IDENTIFICATION</scope>
</reference>
<keyword evidence="1" id="KW-0472">Membrane</keyword>
<dbReference type="AlphaFoldDB" id="A0A1I8AI89"/>
<proteinExistence type="predicted"/>
<dbReference type="Proteomes" id="UP000095287">
    <property type="component" value="Unplaced"/>
</dbReference>
<organism evidence="2 3">
    <name type="scientific">Steinernema glaseri</name>
    <dbReference type="NCBI Taxonomy" id="37863"/>
    <lineage>
        <taxon>Eukaryota</taxon>
        <taxon>Metazoa</taxon>
        <taxon>Ecdysozoa</taxon>
        <taxon>Nematoda</taxon>
        <taxon>Chromadorea</taxon>
        <taxon>Rhabditida</taxon>
        <taxon>Tylenchina</taxon>
        <taxon>Panagrolaimomorpha</taxon>
        <taxon>Strongyloidoidea</taxon>
        <taxon>Steinernematidae</taxon>
        <taxon>Steinernema</taxon>
    </lineage>
</organism>